<name>A0A076FFS9_9VIRU</name>
<dbReference type="PANTHER" id="PTHR14741">
    <property type="entry name" value="S-ADENOSYLMETHIONINE-DEPENDENT METHYLTRANSFERASE RELATED"/>
    <property type="match status" value="1"/>
</dbReference>
<dbReference type="Gene3D" id="3.40.50.150">
    <property type="entry name" value="Vaccinia Virus protein VP39"/>
    <property type="match status" value="1"/>
</dbReference>
<keyword evidence="1" id="KW-0808">Transferase</keyword>
<dbReference type="RefSeq" id="YP_009052436.1">
    <property type="nucleotide sequence ID" value="NC_024697.1"/>
</dbReference>
<dbReference type="EMBL" id="KJ645900">
    <property type="protein sequence ID" value="AII17134.1"/>
    <property type="molecule type" value="Genomic_DNA"/>
</dbReference>
<keyword evidence="1" id="KW-0489">Methyltransferase</keyword>
<sequence>MNSVTVLFPKETGVDRRKLQFTKVSVFSITRPEKLFEIKKIITNFLEGENKSSEKLIITDATANVGGDTISFATYFKSVNAVEINKTTFEMLKNNIDVYKRKNVKTFNIDYITIMNKLKQDVVYIDSPWGGPKYKDARNITLDLSGIPLHNIVNNVDCKYVILKVPKNYNLISFIKLIRYEKVHFNHLRNMIIVCIKKVM</sequence>
<dbReference type="InterPro" id="IPR029063">
    <property type="entry name" value="SAM-dependent_MTases_sf"/>
</dbReference>
<dbReference type="GeneID" id="20041465"/>
<evidence type="ECO:0000313" key="2">
    <source>
        <dbReference type="Proteomes" id="UP000028667"/>
    </source>
</evidence>
<proteinExistence type="predicted"/>
<dbReference type="Pfam" id="PF09445">
    <property type="entry name" value="Methyltransf_15"/>
    <property type="match status" value="1"/>
</dbReference>
<dbReference type="KEGG" id="vg:20041465"/>
<accession>A0A076FFS9</accession>
<protein>
    <submittedName>
        <fullName evidence="1">Putative RNA methylase</fullName>
    </submittedName>
</protein>
<reference evidence="1 2" key="1">
    <citation type="journal article" date="2014" name="Virology">
        <title>Genome of brown tide virus (AaV), the little giant of the Megaviridae, elucidates NCLDV genome expansion and host-virus coevolution.</title>
        <authorList>
            <person name="Moniruzzaman M."/>
            <person name="LeCleir G.R."/>
            <person name="Brown C.M."/>
            <person name="Gobler C.J."/>
            <person name="Bidle K.D."/>
            <person name="Wilson W.H."/>
            <person name="Wilhelm S.W."/>
        </authorList>
    </citation>
    <scope>NUCLEOTIDE SEQUENCE [LARGE SCALE GENOMIC DNA]</scope>
    <source>
        <strain evidence="1">BtV-01</strain>
    </source>
</reference>
<keyword evidence="2" id="KW-1185">Reference proteome</keyword>
<evidence type="ECO:0000313" key="1">
    <source>
        <dbReference type="EMBL" id="AII17134.1"/>
    </source>
</evidence>
<dbReference type="Proteomes" id="UP000028667">
    <property type="component" value="Segment"/>
</dbReference>
<dbReference type="OrthoDB" id="14228at10239"/>
<gene>
    <name evidence="1" type="ORF">AaV_367</name>
</gene>
<dbReference type="InterPro" id="IPR019012">
    <property type="entry name" value="RNA_cap_Gua-N2-MeTrfase"/>
</dbReference>
<dbReference type="GO" id="GO:0071164">
    <property type="term" value="F:RNA cap trimethylguanosine synthase activity"/>
    <property type="evidence" value="ECO:0007669"/>
    <property type="project" value="TreeGrafter"/>
</dbReference>
<organism evidence="1 2">
    <name type="scientific">Aureococcus anophagefferens virus</name>
    <dbReference type="NCBI Taxonomy" id="1474867"/>
    <lineage>
        <taxon>Viruses</taxon>
        <taxon>Varidnaviria</taxon>
        <taxon>Bamfordvirae</taxon>
        <taxon>Nucleocytoviricota</taxon>
        <taxon>Megaviricetes</taxon>
        <taxon>Imitervirales</taxon>
        <taxon>Schizomimiviridae</taxon>
        <taxon>Kratosvirus</taxon>
        <taxon>Kratosvirus quantuckense</taxon>
    </lineage>
</organism>
<dbReference type="SUPFAM" id="SSF53335">
    <property type="entry name" value="S-adenosyl-L-methionine-dependent methyltransferases"/>
    <property type="match status" value="1"/>
</dbReference>
<dbReference type="PANTHER" id="PTHR14741:SF32">
    <property type="entry name" value="TRIMETHYLGUANOSINE SYNTHASE"/>
    <property type="match status" value="1"/>
</dbReference>